<keyword evidence="2" id="KW-1185">Reference proteome</keyword>
<comment type="caution">
    <text evidence="1">The sequence shown here is derived from an EMBL/GenBank/DDBJ whole genome shotgun (WGS) entry which is preliminary data.</text>
</comment>
<gene>
    <name evidence="1" type="ORF">N180_06490</name>
</gene>
<dbReference type="EMBL" id="JNFF01000048">
    <property type="protein sequence ID" value="KEQ30172.1"/>
    <property type="molecule type" value="Genomic_DNA"/>
</dbReference>
<proteinExistence type="predicted"/>
<evidence type="ECO:0000313" key="2">
    <source>
        <dbReference type="Proteomes" id="UP000028007"/>
    </source>
</evidence>
<accession>A0A081PHJ9</accession>
<organism evidence="1 2">
    <name type="scientific">Pedobacter antarcticus 4BY</name>
    <dbReference type="NCBI Taxonomy" id="1358423"/>
    <lineage>
        <taxon>Bacteria</taxon>
        <taxon>Pseudomonadati</taxon>
        <taxon>Bacteroidota</taxon>
        <taxon>Sphingobacteriia</taxon>
        <taxon>Sphingobacteriales</taxon>
        <taxon>Sphingobacteriaceae</taxon>
        <taxon>Pedobacter</taxon>
    </lineage>
</organism>
<name>A0A081PHJ9_9SPHI</name>
<reference evidence="1 2" key="1">
    <citation type="journal article" date="1992" name="Int. J. Syst. Bacteriol.">
        <title>Sphingobacterium antarcticus sp. nov. a Psychrotrophic Bacterium from the Soils of Schirmacher Oasis, Antarctica.</title>
        <authorList>
            <person name="Shivaji S."/>
            <person name="Ray M.K."/>
            <person name="Rao N.S."/>
            <person name="Saiserr L."/>
            <person name="Jagannadham M.V."/>
            <person name="Kumar G.S."/>
            <person name="Reddy G."/>
            <person name="Bhargava P.M."/>
        </authorList>
    </citation>
    <scope>NUCLEOTIDE SEQUENCE [LARGE SCALE GENOMIC DNA]</scope>
    <source>
        <strain evidence="1 2">4BY</strain>
    </source>
</reference>
<sequence>MEDIFEAYKSMENSTKKIHSKLELDISELEVEVDCSIQWIEAAIYLILECLSELKEYILSEGFKKNNRQFRFSDSRNLILLQS</sequence>
<dbReference type="AlphaFoldDB" id="A0A081PHJ9"/>
<dbReference type="Proteomes" id="UP000028007">
    <property type="component" value="Unassembled WGS sequence"/>
</dbReference>
<protein>
    <submittedName>
        <fullName evidence="1">Uncharacterized protein</fullName>
    </submittedName>
</protein>
<evidence type="ECO:0000313" key="1">
    <source>
        <dbReference type="EMBL" id="KEQ30172.1"/>
    </source>
</evidence>